<evidence type="ECO:0000256" key="1">
    <source>
        <dbReference type="SAM" id="MobiDB-lite"/>
    </source>
</evidence>
<sequence>MDLMSQAAVYTRKKVGSCRLPSTCDSPSPGRSPQKRTQTAEACGPAQILPLLKGEPNLRQETDSSCTGRLKLVQDSKLNAPSMEELDPNSH</sequence>
<evidence type="ECO:0000313" key="3">
    <source>
        <dbReference type="Proteomes" id="UP000324222"/>
    </source>
</evidence>
<gene>
    <name evidence="2" type="ORF">E2C01_069654</name>
</gene>
<proteinExistence type="predicted"/>
<accession>A0A5B7I055</accession>
<reference evidence="2 3" key="1">
    <citation type="submission" date="2019-05" db="EMBL/GenBank/DDBJ databases">
        <title>Another draft genome of Portunus trituberculatus and its Hox gene families provides insights of decapod evolution.</title>
        <authorList>
            <person name="Jeong J.-H."/>
            <person name="Song I."/>
            <person name="Kim S."/>
            <person name="Choi T."/>
            <person name="Kim D."/>
            <person name="Ryu S."/>
            <person name="Kim W."/>
        </authorList>
    </citation>
    <scope>NUCLEOTIDE SEQUENCE [LARGE SCALE GENOMIC DNA]</scope>
    <source>
        <tissue evidence="2">Muscle</tissue>
    </source>
</reference>
<dbReference type="EMBL" id="VSRR010040729">
    <property type="protein sequence ID" value="MPC75269.1"/>
    <property type="molecule type" value="Genomic_DNA"/>
</dbReference>
<dbReference type="AlphaFoldDB" id="A0A5B7I055"/>
<dbReference type="Proteomes" id="UP000324222">
    <property type="component" value="Unassembled WGS sequence"/>
</dbReference>
<feature type="compositionally biased region" description="Polar residues" evidence="1">
    <location>
        <begin position="23"/>
        <end position="40"/>
    </location>
</feature>
<feature type="region of interest" description="Disordered" evidence="1">
    <location>
        <begin position="19"/>
        <end position="91"/>
    </location>
</feature>
<evidence type="ECO:0000313" key="2">
    <source>
        <dbReference type="EMBL" id="MPC75269.1"/>
    </source>
</evidence>
<keyword evidence="3" id="KW-1185">Reference proteome</keyword>
<name>A0A5B7I055_PORTR</name>
<protein>
    <submittedName>
        <fullName evidence="2">Uncharacterized protein</fullName>
    </submittedName>
</protein>
<comment type="caution">
    <text evidence="2">The sequence shown here is derived from an EMBL/GenBank/DDBJ whole genome shotgun (WGS) entry which is preliminary data.</text>
</comment>
<organism evidence="2 3">
    <name type="scientific">Portunus trituberculatus</name>
    <name type="common">Swimming crab</name>
    <name type="synonym">Neptunus trituberculatus</name>
    <dbReference type="NCBI Taxonomy" id="210409"/>
    <lineage>
        <taxon>Eukaryota</taxon>
        <taxon>Metazoa</taxon>
        <taxon>Ecdysozoa</taxon>
        <taxon>Arthropoda</taxon>
        <taxon>Crustacea</taxon>
        <taxon>Multicrustacea</taxon>
        <taxon>Malacostraca</taxon>
        <taxon>Eumalacostraca</taxon>
        <taxon>Eucarida</taxon>
        <taxon>Decapoda</taxon>
        <taxon>Pleocyemata</taxon>
        <taxon>Brachyura</taxon>
        <taxon>Eubrachyura</taxon>
        <taxon>Portunoidea</taxon>
        <taxon>Portunidae</taxon>
        <taxon>Portuninae</taxon>
        <taxon>Portunus</taxon>
    </lineage>
</organism>